<dbReference type="Gene3D" id="2.40.50.140">
    <property type="entry name" value="Nucleic acid-binding proteins"/>
    <property type="match status" value="2"/>
</dbReference>
<dbReference type="PANTHER" id="PTHR47165">
    <property type="entry name" value="OS03G0429900 PROTEIN"/>
    <property type="match status" value="1"/>
</dbReference>
<dbReference type="InterPro" id="IPR012340">
    <property type="entry name" value="NA-bd_OB-fold"/>
</dbReference>
<evidence type="ECO:0000313" key="3">
    <source>
        <dbReference type="Proteomes" id="UP001327560"/>
    </source>
</evidence>
<dbReference type="AlphaFoldDB" id="A0AAQ3KN64"/>
<feature type="domain" description="Replication protein A 70 kDa DNA-binding subunit B/D first OB fold" evidence="1">
    <location>
        <begin position="11"/>
        <end position="113"/>
    </location>
</feature>
<keyword evidence="3" id="KW-1185">Reference proteome</keyword>
<dbReference type="Proteomes" id="UP001327560">
    <property type="component" value="Chromosome 6"/>
</dbReference>
<keyword evidence="2" id="KW-0238">DNA-binding</keyword>
<dbReference type="SUPFAM" id="SSF50249">
    <property type="entry name" value="Nucleic acid-binding proteins"/>
    <property type="match status" value="1"/>
</dbReference>
<evidence type="ECO:0000259" key="1">
    <source>
        <dbReference type="Pfam" id="PF02721"/>
    </source>
</evidence>
<gene>
    <name evidence="2" type="ORF">Cni_G20061</name>
</gene>
<accession>A0AAQ3KN64</accession>
<dbReference type="GO" id="GO:0003677">
    <property type="term" value="F:DNA binding"/>
    <property type="evidence" value="ECO:0007669"/>
    <property type="project" value="UniProtKB-KW"/>
</dbReference>
<evidence type="ECO:0000313" key="2">
    <source>
        <dbReference type="EMBL" id="WOL11299.1"/>
    </source>
</evidence>
<reference evidence="2 3" key="1">
    <citation type="submission" date="2023-10" db="EMBL/GenBank/DDBJ databases">
        <title>Chromosome-scale genome assembly provides insights into flower coloration mechanisms of Canna indica.</title>
        <authorList>
            <person name="Li C."/>
        </authorList>
    </citation>
    <scope>NUCLEOTIDE SEQUENCE [LARGE SCALE GENOMIC DNA]</scope>
    <source>
        <tissue evidence="2">Flower</tissue>
    </source>
</reference>
<dbReference type="InterPro" id="IPR003871">
    <property type="entry name" value="RFA1B/D_OB_1st"/>
</dbReference>
<name>A0AAQ3KN64_9LILI</name>
<protein>
    <submittedName>
        <fullName evidence="2">Replication protein A 70 kDa DNA-binding subunit B-like</fullName>
    </submittedName>
</protein>
<dbReference type="EMBL" id="CP136895">
    <property type="protein sequence ID" value="WOL11299.1"/>
    <property type="molecule type" value="Genomic_DNA"/>
</dbReference>
<sequence length="214" mass="24513">MSKSKIADQQYTLICQLTPNVEQVIQTRVINIWETKIPTKNDGPVSLDYLLIDEKGDVVQAFCEYNQARWIKPLLKKDHIIRMRNFSVLNNLRRYRHAFSKVIIKITRNTSIKTLDEDFAKIPRTRFDFIGFEVMPSRWPDNVQLSDIVAQVTVITLPGHRGDGAKAPPRIVLDLKDESGLTTKAAIWDDFGDALNHEELLEKSKNGPILIAMK</sequence>
<organism evidence="2 3">
    <name type="scientific">Canna indica</name>
    <name type="common">Indian-shot</name>
    <dbReference type="NCBI Taxonomy" id="4628"/>
    <lineage>
        <taxon>Eukaryota</taxon>
        <taxon>Viridiplantae</taxon>
        <taxon>Streptophyta</taxon>
        <taxon>Embryophyta</taxon>
        <taxon>Tracheophyta</taxon>
        <taxon>Spermatophyta</taxon>
        <taxon>Magnoliopsida</taxon>
        <taxon>Liliopsida</taxon>
        <taxon>Zingiberales</taxon>
        <taxon>Cannaceae</taxon>
        <taxon>Canna</taxon>
    </lineage>
</organism>
<dbReference type="PANTHER" id="PTHR47165:SF4">
    <property type="entry name" value="OS03G0429900 PROTEIN"/>
    <property type="match status" value="1"/>
</dbReference>
<proteinExistence type="predicted"/>
<dbReference type="Pfam" id="PF02721">
    <property type="entry name" value="DUF223"/>
    <property type="match status" value="1"/>
</dbReference>